<gene>
    <name evidence="2" type="ORF">HD556DRAFT_1229781</name>
</gene>
<feature type="compositionally biased region" description="Acidic residues" evidence="1">
    <location>
        <begin position="517"/>
        <end position="531"/>
    </location>
</feature>
<name>A0A9P7DR03_9AGAM</name>
<feature type="compositionally biased region" description="Pro residues" evidence="1">
    <location>
        <begin position="281"/>
        <end position="291"/>
    </location>
</feature>
<reference evidence="2" key="1">
    <citation type="journal article" date="2020" name="New Phytol.">
        <title>Comparative genomics reveals dynamic genome evolution in host specialist ectomycorrhizal fungi.</title>
        <authorList>
            <person name="Lofgren L.A."/>
            <person name="Nguyen N.H."/>
            <person name="Vilgalys R."/>
            <person name="Ruytinx J."/>
            <person name="Liao H.L."/>
            <person name="Branco S."/>
            <person name="Kuo A."/>
            <person name="LaButti K."/>
            <person name="Lipzen A."/>
            <person name="Andreopoulos W."/>
            <person name="Pangilinan J."/>
            <person name="Riley R."/>
            <person name="Hundley H."/>
            <person name="Na H."/>
            <person name="Barry K."/>
            <person name="Grigoriev I.V."/>
            <person name="Stajich J.E."/>
            <person name="Kennedy P.G."/>
        </authorList>
    </citation>
    <scope>NUCLEOTIDE SEQUENCE</scope>
    <source>
        <strain evidence="2">S12</strain>
    </source>
</reference>
<proteinExistence type="predicted"/>
<dbReference type="Proteomes" id="UP000719766">
    <property type="component" value="Unassembled WGS sequence"/>
</dbReference>
<feature type="compositionally biased region" description="Polar residues" evidence="1">
    <location>
        <begin position="233"/>
        <end position="243"/>
    </location>
</feature>
<dbReference type="GeneID" id="64591068"/>
<feature type="region of interest" description="Disordered" evidence="1">
    <location>
        <begin position="279"/>
        <end position="300"/>
    </location>
</feature>
<evidence type="ECO:0000313" key="3">
    <source>
        <dbReference type="Proteomes" id="UP000719766"/>
    </source>
</evidence>
<evidence type="ECO:0000256" key="1">
    <source>
        <dbReference type="SAM" id="MobiDB-lite"/>
    </source>
</evidence>
<feature type="compositionally biased region" description="Low complexity" evidence="1">
    <location>
        <begin position="191"/>
        <end position="203"/>
    </location>
</feature>
<comment type="caution">
    <text evidence="2">The sequence shown here is derived from an EMBL/GenBank/DDBJ whole genome shotgun (WGS) entry which is preliminary data.</text>
</comment>
<feature type="region of interest" description="Disordered" evidence="1">
    <location>
        <begin position="486"/>
        <end position="531"/>
    </location>
</feature>
<dbReference type="OrthoDB" id="3194584at2759"/>
<evidence type="ECO:0000313" key="2">
    <source>
        <dbReference type="EMBL" id="KAG1800958.1"/>
    </source>
</evidence>
<feature type="compositionally biased region" description="Polar residues" evidence="1">
    <location>
        <begin position="486"/>
        <end position="501"/>
    </location>
</feature>
<protein>
    <submittedName>
        <fullName evidence="2">Uncharacterized protein</fullName>
    </submittedName>
</protein>
<keyword evidence="3" id="KW-1185">Reference proteome</keyword>
<organism evidence="2 3">
    <name type="scientific">Suillus plorans</name>
    <dbReference type="NCBI Taxonomy" id="116603"/>
    <lineage>
        <taxon>Eukaryota</taxon>
        <taxon>Fungi</taxon>
        <taxon>Dikarya</taxon>
        <taxon>Basidiomycota</taxon>
        <taxon>Agaricomycotina</taxon>
        <taxon>Agaricomycetes</taxon>
        <taxon>Agaricomycetidae</taxon>
        <taxon>Boletales</taxon>
        <taxon>Suillineae</taxon>
        <taxon>Suillaceae</taxon>
        <taxon>Suillus</taxon>
    </lineage>
</organism>
<feature type="compositionally biased region" description="Acidic residues" evidence="1">
    <location>
        <begin position="366"/>
        <end position="384"/>
    </location>
</feature>
<feature type="region of interest" description="Disordered" evidence="1">
    <location>
        <begin position="179"/>
        <end position="261"/>
    </location>
</feature>
<feature type="region of interest" description="Disordered" evidence="1">
    <location>
        <begin position="1"/>
        <end position="21"/>
    </location>
</feature>
<feature type="region of interest" description="Disordered" evidence="1">
    <location>
        <begin position="365"/>
        <end position="398"/>
    </location>
</feature>
<dbReference type="RefSeq" id="XP_041164700.1">
    <property type="nucleotide sequence ID" value="XM_041297304.1"/>
</dbReference>
<sequence>MNAPIPNGLPAHHTGRPQDQFYNQSMTGILNHQNWPSMSQNQYPHQPQNHQWQQHQQSMQINGRHTAQQQQPNCNVPVAPNVNSIQHAFPNPSFDLASVVPQQLMQDFLRLTIPVGQSPNDDSILAQALFDCKQSGKTYRQALEGLHGVNNHAANLWKDYYLDHHDRFDVLVARLAEKSQTSNAVKKPFNSSRASTSTTKSASPLNNRDRDSRKRQSSPSPPLRQSRPPKRSTPTAISTTQSLGYRPPKRPRATLNSLSAPLLPTNLPSKLMPLQADITLPRPPSRSPTPPTRIEAGTNGNRYTEEDRAYFLKFISWRLSQDASLTKKELCAMLNEKAPHHSAPSWASHWHARHDIADKILHSFQGDEDEDEDEEEDEEDEENSDSPNALSDAVEDSETEVIRQTTSILPDMGAIGGSFTPADWRIIARYVARTPGWNDMVGRERWEGFLEKFPDSERSEKSWGEFYRRNEDAIMSLAAHYKGTKWSSNTSIKMQQGQPSWARNRGRQGTEGTEEKGSDEDGDYETDDGER</sequence>
<dbReference type="AlphaFoldDB" id="A0A9P7DR03"/>
<dbReference type="EMBL" id="JABBWE010000008">
    <property type="protein sequence ID" value="KAG1800958.1"/>
    <property type="molecule type" value="Genomic_DNA"/>
</dbReference>
<accession>A0A9P7DR03</accession>